<evidence type="ECO:0000313" key="3">
    <source>
        <dbReference type="Proteomes" id="UP000001542"/>
    </source>
</evidence>
<dbReference type="InParanoid" id="A2G0Q6"/>
<keyword evidence="2" id="KW-0418">Kinase</keyword>
<dbReference type="GO" id="GO:0005524">
    <property type="term" value="F:ATP binding"/>
    <property type="evidence" value="ECO:0007669"/>
    <property type="project" value="InterPro"/>
</dbReference>
<sequence>MEYCPSDLEKFLSERQKYTSPCLIQNTLSEVAKCVKACHDHKIAHCDIKPSNFLVDKYGRLKIADFGMATMCNRSKPSASFHGTLLFMAPEIFGINYYNPSTADIWAMGVTMYYIVTGQYPFNGLDQRAVKDSVEKGIYNQEPVRDSLLRDLISRCLETDLMYRATIDEVLSHPYFEKTFSHGIMSPNQRSTDNIVRPSIPNGRKLNRNRSHNTFNLSSFSRVRSQIPTIIE</sequence>
<dbReference type="Pfam" id="PF00069">
    <property type="entry name" value="Pkinase"/>
    <property type="match status" value="1"/>
</dbReference>
<proteinExistence type="predicted"/>
<dbReference type="SMART" id="SM00220">
    <property type="entry name" value="S_TKc"/>
    <property type="match status" value="1"/>
</dbReference>
<dbReference type="PANTHER" id="PTHR24362">
    <property type="entry name" value="SERINE/THREONINE-PROTEIN KINASE NEK"/>
    <property type="match status" value="1"/>
</dbReference>
<dbReference type="InterPro" id="IPR008271">
    <property type="entry name" value="Ser/Thr_kinase_AS"/>
</dbReference>
<dbReference type="OrthoDB" id="8693905at2759"/>
<reference evidence="2" key="1">
    <citation type="submission" date="2006-10" db="EMBL/GenBank/DDBJ databases">
        <authorList>
            <person name="Amadeo P."/>
            <person name="Zhao Q."/>
            <person name="Wortman J."/>
            <person name="Fraser-Liggett C."/>
            <person name="Carlton J."/>
        </authorList>
    </citation>
    <scope>NUCLEOTIDE SEQUENCE</scope>
    <source>
        <strain evidence="2">G3</strain>
    </source>
</reference>
<dbReference type="VEuPathDB" id="TrichDB:TVAGG3_1086620"/>
<name>A2G0Q6_TRIV3</name>
<dbReference type="InterPro" id="IPR000719">
    <property type="entry name" value="Prot_kinase_dom"/>
</dbReference>
<dbReference type="VEuPathDB" id="TrichDB:TVAG_289480"/>
<dbReference type="PANTHER" id="PTHR24362:SF309">
    <property type="entry name" value="PROTEIN KINASE DOMAIN-CONTAINING PROTEIN"/>
    <property type="match status" value="1"/>
</dbReference>
<dbReference type="STRING" id="5722.A2G0Q6"/>
<dbReference type="KEGG" id="tva:4746934"/>
<evidence type="ECO:0000259" key="1">
    <source>
        <dbReference type="PROSITE" id="PS50011"/>
    </source>
</evidence>
<dbReference type="RefSeq" id="XP_001302195.1">
    <property type="nucleotide sequence ID" value="XM_001302194.1"/>
</dbReference>
<keyword evidence="2" id="KW-0808">Transferase</keyword>
<gene>
    <name evidence="2" type="ORF">TVAG_289480</name>
</gene>
<dbReference type="SMR" id="A2G0Q6"/>
<dbReference type="GO" id="GO:0004672">
    <property type="term" value="F:protein kinase activity"/>
    <property type="evidence" value="ECO:0007669"/>
    <property type="project" value="InterPro"/>
</dbReference>
<reference evidence="2" key="2">
    <citation type="journal article" date="2007" name="Science">
        <title>Draft genome sequence of the sexually transmitted pathogen Trichomonas vaginalis.</title>
        <authorList>
            <person name="Carlton J.M."/>
            <person name="Hirt R.P."/>
            <person name="Silva J.C."/>
            <person name="Delcher A.L."/>
            <person name="Schatz M."/>
            <person name="Zhao Q."/>
            <person name="Wortman J.R."/>
            <person name="Bidwell S.L."/>
            <person name="Alsmark U.C.M."/>
            <person name="Besteiro S."/>
            <person name="Sicheritz-Ponten T."/>
            <person name="Noel C.J."/>
            <person name="Dacks J.B."/>
            <person name="Foster P.G."/>
            <person name="Simillion C."/>
            <person name="Van de Peer Y."/>
            <person name="Miranda-Saavedra D."/>
            <person name="Barton G.J."/>
            <person name="Westrop G.D."/>
            <person name="Mueller S."/>
            <person name="Dessi D."/>
            <person name="Fiori P.L."/>
            <person name="Ren Q."/>
            <person name="Paulsen I."/>
            <person name="Zhang H."/>
            <person name="Bastida-Corcuera F.D."/>
            <person name="Simoes-Barbosa A."/>
            <person name="Brown M.T."/>
            <person name="Hayes R.D."/>
            <person name="Mukherjee M."/>
            <person name="Okumura C.Y."/>
            <person name="Schneider R."/>
            <person name="Smith A.J."/>
            <person name="Vanacova S."/>
            <person name="Villalvazo M."/>
            <person name="Haas B.J."/>
            <person name="Pertea M."/>
            <person name="Feldblyum T.V."/>
            <person name="Utterback T.R."/>
            <person name="Shu C.L."/>
            <person name="Osoegawa K."/>
            <person name="de Jong P.J."/>
            <person name="Hrdy I."/>
            <person name="Horvathova L."/>
            <person name="Zubacova Z."/>
            <person name="Dolezal P."/>
            <person name="Malik S.B."/>
            <person name="Logsdon J.M. Jr."/>
            <person name="Henze K."/>
            <person name="Gupta A."/>
            <person name="Wang C.C."/>
            <person name="Dunne R.L."/>
            <person name="Upcroft J.A."/>
            <person name="Upcroft P."/>
            <person name="White O."/>
            <person name="Salzberg S.L."/>
            <person name="Tang P."/>
            <person name="Chiu C.-H."/>
            <person name="Lee Y.-S."/>
            <person name="Embley T.M."/>
            <person name="Coombs G.H."/>
            <person name="Mottram J.C."/>
            <person name="Tachezy J."/>
            <person name="Fraser-Liggett C.M."/>
            <person name="Johnson P.J."/>
        </authorList>
    </citation>
    <scope>NUCLEOTIDE SEQUENCE [LARGE SCALE GENOMIC DNA]</scope>
    <source>
        <strain evidence="2">G3</strain>
    </source>
</reference>
<dbReference type="SUPFAM" id="SSF56112">
    <property type="entry name" value="Protein kinase-like (PK-like)"/>
    <property type="match status" value="1"/>
</dbReference>
<evidence type="ECO:0000313" key="2">
    <source>
        <dbReference type="EMBL" id="EAX89265.1"/>
    </source>
</evidence>
<keyword evidence="3" id="KW-1185">Reference proteome</keyword>
<dbReference type="InterPro" id="IPR011009">
    <property type="entry name" value="Kinase-like_dom_sf"/>
</dbReference>
<organism evidence="2 3">
    <name type="scientific">Trichomonas vaginalis (strain ATCC PRA-98 / G3)</name>
    <dbReference type="NCBI Taxonomy" id="412133"/>
    <lineage>
        <taxon>Eukaryota</taxon>
        <taxon>Metamonada</taxon>
        <taxon>Parabasalia</taxon>
        <taxon>Trichomonadida</taxon>
        <taxon>Trichomonadidae</taxon>
        <taxon>Trichomonas</taxon>
    </lineage>
</organism>
<feature type="domain" description="Protein kinase" evidence="1">
    <location>
        <begin position="1"/>
        <end position="176"/>
    </location>
</feature>
<dbReference type="AlphaFoldDB" id="A2G0Q6"/>
<dbReference type="PROSITE" id="PS00108">
    <property type="entry name" value="PROTEIN_KINASE_ST"/>
    <property type="match status" value="1"/>
</dbReference>
<accession>A2G0Q6</accession>
<dbReference type="Gene3D" id="1.10.510.10">
    <property type="entry name" value="Transferase(Phosphotransferase) domain 1"/>
    <property type="match status" value="1"/>
</dbReference>
<dbReference type="Proteomes" id="UP000001542">
    <property type="component" value="Unassembled WGS sequence"/>
</dbReference>
<dbReference type="PROSITE" id="PS50011">
    <property type="entry name" value="PROTEIN_KINASE_DOM"/>
    <property type="match status" value="1"/>
</dbReference>
<dbReference type="EMBL" id="DS114217">
    <property type="protein sequence ID" value="EAX89265.1"/>
    <property type="molecule type" value="Genomic_DNA"/>
</dbReference>
<dbReference type="eggNOG" id="KOG0583">
    <property type="taxonomic scope" value="Eukaryota"/>
</dbReference>
<protein>
    <submittedName>
        <fullName evidence="2">CAMK family protein kinase</fullName>
    </submittedName>
</protein>